<dbReference type="Gene3D" id="3.40.50.720">
    <property type="entry name" value="NAD(P)-binding Rossmann-like Domain"/>
    <property type="match status" value="1"/>
</dbReference>
<evidence type="ECO:0000313" key="5">
    <source>
        <dbReference type="Proteomes" id="UP000469430"/>
    </source>
</evidence>
<dbReference type="Proteomes" id="UP000469430">
    <property type="component" value="Unassembled WGS sequence"/>
</dbReference>
<keyword evidence="2" id="KW-0560">Oxidoreductase</keyword>
<sequence length="263" mass="27447">MPGPQSEEGCILELFSLAGRNALITGSSRGIGFALARAMAGAGAHVMLNARDPAALEAAVEAIRATGGSASACHFDVTDPAAIHAAIGAIEQDQPIDILVNNAGVQRRAPLHEFDDGDWRELMATNLDGVYYVSKRVAPGMIARRSGKIINIASVQSELARPTIAPYTAAKGAIRNLTRGMCADWAGHGIQVNAIAPGYFNTPLNAALVADPVFDGWICQRTPAGRWGELSDLHGAAIFLASAASNFVNGQTLYVDGGITTVI</sequence>
<dbReference type="GO" id="GO:0016491">
    <property type="term" value="F:oxidoreductase activity"/>
    <property type="evidence" value="ECO:0007669"/>
    <property type="project" value="UniProtKB-KW"/>
</dbReference>
<dbReference type="InterPro" id="IPR057326">
    <property type="entry name" value="KR_dom"/>
</dbReference>
<evidence type="ECO:0000256" key="2">
    <source>
        <dbReference type="ARBA" id="ARBA00023002"/>
    </source>
</evidence>
<proteinExistence type="inferred from homology"/>
<comment type="caution">
    <text evidence="4">The sequence shown here is derived from an EMBL/GenBank/DDBJ whole genome shotgun (WGS) entry which is preliminary data.</text>
</comment>
<gene>
    <name evidence="4" type="ORF">GRI97_17115</name>
</gene>
<dbReference type="FunFam" id="3.40.50.720:FF:000084">
    <property type="entry name" value="Short-chain dehydrogenase reductase"/>
    <property type="match status" value="1"/>
</dbReference>
<evidence type="ECO:0000259" key="3">
    <source>
        <dbReference type="SMART" id="SM00822"/>
    </source>
</evidence>
<evidence type="ECO:0000256" key="1">
    <source>
        <dbReference type="ARBA" id="ARBA00006484"/>
    </source>
</evidence>
<dbReference type="PRINTS" id="PR00080">
    <property type="entry name" value="SDRFAMILY"/>
</dbReference>
<protein>
    <submittedName>
        <fullName evidence="4">SDR family oxidoreductase</fullName>
    </submittedName>
</protein>
<evidence type="ECO:0000313" key="4">
    <source>
        <dbReference type="EMBL" id="MXP00713.1"/>
    </source>
</evidence>
<dbReference type="PANTHER" id="PTHR43669">
    <property type="entry name" value="5-KETO-D-GLUCONATE 5-REDUCTASE"/>
    <property type="match status" value="1"/>
</dbReference>
<dbReference type="InterPro" id="IPR036291">
    <property type="entry name" value="NAD(P)-bd_dom_sf"/>
</dbReference>
<accession>A0A6I4TXQ2</accession>
<dbReference type="PRINTS" id="PR00081">
    <property type="entry name" value="GDHRDH"/>
</dbReference>
<feature type="domain" description="Ketoreductase" evidence="3">
    <location>
        <begin position="20"/>
        <end position="158"/>
    </location>
</feature>
<comment type="similarity">
    <text evidence="1">Belongs to the short-chain dehydrogenases/reductases (SDR) family.</text>
</comment>
<dbReference type="RefSeq" id="WP_161392432.1">
    <property type="nucleotide sequence ID" value="NZ_JBHSCP010000003.1"/>
</dbReference>
<dbReference type="InterPro" id="IPR020904">
    <property type="entry name" value="Sc_DH/Rdtase_CS"/>
</dbReference>
<keyword evidence="5" id="KW-1185">Reference proteome</keyword>
<name>A0A6I4TXQ2_9SPHN</name>
<dbReference type="Pfam" id="PF13561">
    <property type="entry name" value="adh_short_C2"/>
    <property type="match status" value="1"/>
</dbReference>
<dbReference type="InterPro" id="IPR002347">
    <property type="entry name" value="SDR_fam"/>
</dbReference>
<dbReference type="SMART" id="SM00822">
    <property type="entry name" value="PKS_KR"/>
    <property type="match status" value="1"/>
</dbReference>
<dbReference type="AlphaFoldDB" id="A0A6I4TXQ2"/>
<dbReference type="EMBL" id="WTYJ01000004">
    <property type="protein sequence ID" value="MXP00713.1"/>
    <property type="molecule type" value="Genomic_DNA"/>
</dbReference>
<dbReference type="PANTHER" id="PTHR43669:SF14">
    <property type="entry name" value="OXIDOREDUCTASE"/>
    <property type="match status" value="1"/>
</dbReference>
<reference evidence="4 5" key="1">
    <citation type="submission" date="2019-12" db="EMBL/GenBank/DDBJ databases">
        <title>Genomic-based taxomic classification of the family Erythrobacteraceae.</title>
        <authorList>
            <person name="Xu L."/>
        </authorList>
    </citation>
    <scope>NUCLEOTIDE SEQUENCE [LARGE SCALE GENOMIC DNA]</scope>
    <source>
        <strain evidence="4 5">S36</strain>
    </source>
</reference>
<dbReference type="OrthoDB" id="286404at2"/>
<dbReference type="SUPFAM" id="SSF51735">
    <property type="entry name" value="NAD(P)-binding Rossmann-fold domains"/>
    <property type="match status" value="1"/>
</dbReference>
<dbReference type="PROSITE" id="PS00061">
    <property type="entry name" value="ADH_SHORT"/>
    <property type="match status" value="1"/>
</dbReference>
<organism evidence="4 5">
    <name type="scientific">Croceibacterium xixiisoli</name>
    <dbReference type="NCBI Taxonomy" id="1476466"/>
    <lineage>
        <taxon>Bacteria</taxon>
        <taxon>Pseudomonadati</taxon>
        <taxon>Pseudomonadota</taxon>
        <taxon>Alphaproteobacteria</taxon>
        <taxon>Sphingomonadales</taxon>
        <taxon>Erythrobacteraceae</taxon>
        <taxon>Croceibacterium</taxon>
    </lineage>
</organism>